<name>A0A223LEI6_9CAUD</name>
<protein>
    <submittedName>
        <fullName evidence="1">Uncharacterized protein</fullName>
    </submittedName>
</protein>
<dbReference type="KEGG" id="vg:55604613"/>
<reference evidence="1 2" key="1">
    <citation type="submission" date="2017-07" db="EMBL/GenBank/DDBJ databases">
        <title>In vitro design and evaluation of phage cocktails against multidrug-resistant Aeromonas salmonicida.</title>
        <authorList>
            <person name="Chen L."/>
            <person name="Yuan S."/>
            <person name="Ma Y."/>
        </authorList>
    </citation>
    <scope>NUCLEOTIDE SEQUENCE [LARGE SCALE GENOMIC DNA]</scope>
</reference>
<dbReference type="RefSeq" id="YP_009834546.1">
    <property type="nucleotide sequence ID" value="NC_048673.1"/>
</dbReference>
<evidence type="ECO:0000313" key="1">
    <source>
        <dbReference type="EMBL" id="ASU00306.1"/>
    </source>
</evidence>
<sequence>MKNIREIAAEMKTLLNSRGYGITSVFGMYLDNNAMMVIKGRELEKVARDFALVRGIHSIVIAEELCYDNVDFEDPTSEAELVRVLKCCIDYVE</sequence>
<dbReference type="GeneID" id="55604613"/>
<dbReference type="Proteomes" id="UP000226092">
    <property type="component" value="Segment"/>
</dbReference>
<evidence type="ECO:0000313" key="2">
    <source>
        <dbReference type="Proteomes" id="UP000226092"/>
    </source>
</evidence>
<organism evidence="1 2">
    <name type="scientific">Aeromonas phage AS-zj</name>
    <dbReference type="NCBI Taxonomy" id="2024208"/>
    <lineage>
        <taxon>Viruses</taxon>
        <taxon>Duplodnaviria</taxon>
        <taxon>Heunggongvirae</taxon>
        <taxon>Uroviricota</taxon>
        <taxon>Caudoviricetes</taxon>
        <taxon>Pantevenvirales</taxon>
        <taxon>Straboviridae</taxon>
        <taxon>Emmerichvirinae</taxon>
        <taxon>Ceceduovirus</taxon>
        <taxon>Ceceduovirus aszj</taxon>
    </lineage>
</organism>
<accession>A0A223LEI6</accession>
<proteinExistence type="predicted"/>
<dbReference type="EMBL" id="MF448340">
    <property type="protein sequence ID" value="ASU00306.1"/>
    <property type="molecule type" value="Genomic_DNA"/>
</dbReference>
<keyword evidence="2" id="KW-1185">Reference proteome</keyword>